<organism evidence="2 3">
    <name type="scientific">Parathielavia appendiculata</name>
    <dbReference type="NCBI Taxonomy" id="2587402"/>
    <lineage>
        <taxon>Eukaryota</taxon>
        <taxon>Fungi</taxon>
        <taxon>Dikarya</taxon>
        <taxon>Ascomycota</taxon>
        <taxon>Pezizomycotina</taxon>
        <taxon>Sordariomycetes</taxon>
        <taxon>Sordariomycetidae</taxon>
        <taxon>Sordariales</taxon>
        <taxon>Chaetomiaceae</taxon>
        <taxon>Parathielavia</taxon>
    </lineage>
</organism>
<comment type="caution">
    <text evidence="2">The sequence shown here is derived from an EMBL/GenBank/DDBJ whole genome shotgun (WGS) entry which is preliminary data.</text>
</comment>
<keyword evidence="1" id="KW-0472">Membrane</keyword>
<dbReference type="AlphaFoldDB" id="A0AAN6Z7G8"/>
<reference evidence="2" key="1">
    <citation type="journal article" date="2023" name="Mol. Phylogenet. Evol.">
        <title>Genome-scale phylogeny and comparative genomics of the fungal order Sordariales.</title>
        <authorList>
            <person name="Hensen N."/>
            <person name="Bonometti L."/>
            <person name="Westerberg I."/>
            <person name="Brannstrom I.O."/>
            <person name="Guillou S."/>
            <person name="Cros-Aarteil S."/>
            <person name="Calhoun S."/>
            <person name="Haridas S."/>
            <person name="Kuo A."/>
            <person name="Mondo S."/>
            <person name="Pangilinan J."/>
            <person name="Riley R."/>
            <person name="LaButti K."/>
            <person name="Andreopoulos B."/>
            <person name="Lipzen A."/>
            <person name="Chen C."/>
            <person name="Yan M."/>
            <person name="Daum C."/>
            <person name="Ng V."/>
            <person name="Clum A."/>
            <person name="Steindorff A."/>
            <person name="Ohm R.A."/>
            <person name="Martin F."/>
            <person name="Silar P."/>
            <person name="Natvig D.O."/>
            <person name="Lalanne C."/>
            <person name="Gautier V."/>
            <person name="Ament-Velasquez S.L."/>
            <person name="Kruys A."/>
            <person name="Hutchinson M.I."/>
            <person name="Powell A.J."/>
            <person name="Barry K."/>
            <person name="Miller A.N."/>
            <person name="Grigoriev I.V."/>
            <person name="Debuchy R."/>
            <person name="Gladieux P."/>
            <person name="Hiltunen Thoren M."/>
            <person name="Johannesson H."/>
        </authorList>
    </citation>
    <scope>NUCLEOTIDE SEQUENCE</scope>
    <source>
        <strain evidence="2">CBS 731.68</strain>
    </source>
</reference>
<evidence type="ECO:0000313" key="3">
    <source>
        <dbReference type="Proteomes" id="UP001302602"/>
    </source>
</evidence>
<evidence type="ECO:0000256" key="1">
    <source>
        <dbReference type="SAM" id="Phobius"/>
    </source>
</evidence>
<sequence>MLCTSLALDCCVSFWSRSSFSVARCGLGLCSYLAAYIVNIMITLEISALSFLTDDLTWPLRHCYQGDNLEHVALLEPIGKSYSPPFTFDALRILLGDFLVVYRGLRRRNGLKRMSDHSRWEIHF</sequence>
<keyword evidence="1" id="KW-1133">Transmembrane helix</keyword>
<accession>A0AAN6Z7G8</accession>
<dbReference type="GeneID" id="87823017"/>
<dbReference type="Proteomes" id="UP001302602">
    <property type="component" value="Unassembled WGS sequence"/>
</dbReference>
<dbReference type="RefSeq" id="XP_062651219.1">
    <property type="nucleotide sequence ID" value="XM_062786251.1"/>
</dbReference>
<protein>
    <submittedName>
        <fullName evidence="2">Uncharacterized protein</fullName>
    </submittedName>
</protein>
<proteinExistence type="predicted"/>
<reference evidence="2" key="2">
    <citation type="submission" date="2023-05" db="EMBL/GenBank/DDBJ databases">
        <authorList>
            <consortium name="Lawrence Berkeley National Laboratory"/>
            <person name="Steindorff A."/>
            <person name="Hensen N."/>
            <person name="Bonometti L."/>
            <person name="Westerberg I."/>
            <person name="Brannstrom I.O."/>
            <person name="Guillou S."/>
            <person name="Cros-Aarteil S."/>
            <person name="Calhoun S."/>
            <person name="Haridas S."/>
            <person name="Kuo A."/>
            <person name="Mondo S."/>
            <person name="Pangilinan J."/>
            <person name="Riley R."/>
            <person name="Labutti K."/>
            <person name="Andreopoulos B."/>
            <person name="Lipzen A."/>
            <person name="Chen C."/>
            <person name="Yanf M."/>
            <person name="Daum C."/>
            <person name="Ng V."/>
            <person name="Clum A."/>
            <person name="Ohm R."/>
            <person name="Martin F."/>
            <person name="Silar P."/>
            <person name="Natvig D."/>
            <person name="Lalanne C."/>
            <person name="Gautier V."/>
            <person name="Ament-Velasquez S.L."/>
            <person name="Kruys A."/>
            <person name="Hutchinson M.I."/>
            <person name="Powell A.J."/>
            <person name="Barry K."/>
            <person name="Miller A.N."/>
            <person name="Grigoriev I.V."/>
            <person name="Debuchy R."/>
            <person name="Gladieux P."/>
            <person name="Thoren M.H."/>
            <person name="Johannesson H."/>
        </authorList>
    </citation>
    <scope>NUCLEOTIDE SEQUENCE</scope>
    <source>
        <strain evidence="2">CBS 731.68</strain>
    </source>
</reference>
<evidence type="ECO:0000313" key="2">
    <source>
        <dbReference type="EMBL" id="KAK4127448.1"/>
    </source>
</evidence>
<gene>
    <name evidence="2" type="ORF">N657DRAFT_211436</name>
</gene>
<name>A0AAN6Z7G8_9PEZI</name>
<keyword evidence="1" id="KW-0812">Transmembrane</keyword>
<dbReference type="EMBL" id="MU853224">
    <property type="protein sequence ID" value="KAK4127448.1"/>
    <property type="molecule type" value="Genomic_DNA"/>
</dbReference>
<feature type="transmembrane region" description="Helical" evidence="1">
    <location>
        <begin position="27"/>
        <end position="52"/>
    </location>
</feature>
<keyword evidence="3" id="KW-1185">Reference proteome</keyword>